<dbReference type="GO" id="GO:0043107">
    <property type="term" value="P:type IV pilus-dependent motility"/>
    <property type="evidence" value="ECO:0007669"/>
    <property type="project" value="TreeGrafter"/>
</dbReference>
<dbReference type="Proteomes" id="UP000029224">
    <property type="component" value="Unassembled WGS sequence"/>
</dbReference>
<dbReference type="PANTHER" id="PTHR30093:SF34">
    <property type="entry name" value="PREPILIN PEPTIDASE-DEPENDENT PROTEIN D"/>
    <property type="match status" value="1"/>
</dbReference>
<gene>
    <name evidence="6" type="ORF">JCM19240_1745</name>
</gene>
<evidence type="ECO:0000256" key="4">
    <source>
        <dbReference type="RuleBase" id="RU000389"/>
    </source>
</evidence>
<dbReference type="GO" id="GO:0015627">
    <property type="term" value="C:type II protein secretion system complex"/>
    <property type="evidence" value="ECO:0007669"/>
    <property type="project" value="InterPro"/>
</dbReference>
<dbReference type="InterPro" id="IPR045584">
    <property type="entry name" value="Pilin-like"/>
</dbReference>
<dbReference type="Pfam" id="PF07963">
    <property type="entry name" value="N_methyl"/>
    <property type="match status" value="1"/>
</dbReference>
<keyword evidence="4" id="KW-0281">Fimbrium</keyword>
<comment type="similarity">
    <text evidence="1 4">Belongs to the N-Me-Phe pilin family.</text>
</comment>
<dbReference type="SUPFAM" id="SSF54523">
    <property type="entry name" value="Pili subunits"/>
    <property type="match status" value="1"/>
</dbReference>
<proteinExistence type="inferred from homology"/>
<dbReference type="GO" id="GO:0015628">
    <property type="term" value="P:protein secretion by the type II secretion system"/>
    <property type="evidence" value="ECO:0007669"/>
    <property type="project" value="InterPro"/>
</dbReference>
<dbReference type="GO" id="GO:0007155">
    <property type="term" value="P:cell adhesion"/>
    <property type="evidence" value="ECO:0007669"/>
    <property type="project" value="InterPro"/>
</dbReference>
<sequence length="134" mass="14025">MKRTTKQQGFTLIELMIVVAVIGVLAAVALPQYQKYVAKSETASALATLSGLKTNTETYTLENGTFPDQTQSSAVGIPASPMGSIVLAPETGTSGAGSITYTFTSGNVSQIYQEKAFVLLGMEMGTGLVNELPL</sequence>
<keyword evidence="5" id="KW-0472">Membrane</keyword>
<dbReference type="InterPro" id="IPR000983">
    <property type="entry name" value="Bac_GSPG_pilin"/>
</dbReference>
<accession>A0A090T8P6</accession>
<evidence type="ECO:0000256" key="1">
    <source>
        <dbReference type="ARBA" id="ARBA00005233"/>
    </source>
</evidence>
<dbReference type="PROSITE" id="PS00409">
    <property type="entry name" value="PROKAR_NTER_METHYL"/>
    <property type="match status" value="1"/>
</dbReference>
<evidence type="ECO:0000313" key="7">
    <source>
        <dbReference type="Proteomes" id="UP000029224"/>
    </source>
</evidence>
<evidence type="ECO:0000256" key="3">
    <source>
        <dbReference type="ARBA" id="ARBA00022481"/>
    </source>
</evidence>
<feature type="transmembrane region" description="Helical" evidence="5">
    <location>
        <begin position="12"/>
        <end position="30"/>
    </location>
</feature>
<evidence type="ECO:0000256" key="5">
    <source>
        <dbReference type="SAM" id="Phobius"/>
    </source>
</evidence>
<reference evidence="6 7" key="2">
    <citation type="submission" date="2014-09" db="EMBL/GenBank/DDBJ databases">
        <authorList>
            <consortium name="NBRP consortium"/>
            <person name="Sawabe T."/>
            <person name="Meirelles P."/>
            <person name="Nakanishi M."/>
            <person name="Sayaka M."/>
            <person name="Hattori M."/>
            <person name="Ohkuma M."/>
        </authorList>
    </citation>
    <scope>NUCLEOTIDE SEQUENCE [LARGE SCALE GENOMIC DNA]</scope>
    <source>
        <strain evidence="6 7">JCM 19240</strain>
    </source>
</reference>
<dbReference type="NCBIfam" id="TIGR02532">
    <property type="entry name" value="IV_pilin_GFxxxE"/>
    <property type="match status" value="1"/>
</dbReference>
<organism evidence="6 7">
    <name type="scientific">Vibrio maritimus</name>
    <dbReference type="NCBI Taxonomy" id="990268"/>
    <lineage>
        <taxon>Bacteria</taxon>
        <taxon>Pseudomonadati</taxon>
        <taxon>Pseudomonadota</taxon>
        <taxon>Gammaproteobacteria</taxon>
        <taxon>Vibrionales</taxon>
        <taxon>Vibrionaceae</taxon>
        <taxon>Vibrio</taxon>
    </lineage>
</organism>
<dbReference type="Pfam" id="PF00114">
    <property type="entry name" value="Pilin"/>
    <property type="match status" value="1"/>
</dbReference>
<dbReference type="InterPro" id="IPR012902">
    <property type="entry name" value="N_methyl_site"/>
</dbReference>
<keyword evidence="5" id="KW-1133">Transmembrane helix</keyword>
<name>A0A090T8P6_9VIBR</name>
<comment type="subunit">
    <text evidence="2">The pili are polar flexible filaments of about 5.4 nanometers diameter and 2.5 micrometers average length; they consist of only a single polypeptide chain arranged in a helical configuration of five subunits per turn in the assembled pilus.</text>
</comment>
<keyword evidence="7" id="KW-1185">Reference proteome</keyword>
<dbReference type="EMBL" id="BBMT01000010">
    <property type="protein sequence ID" value="GAL36301.1"/>
    <property type="molecule type" value="Genomic_DNA"/>
</dbReference>
<evidence type="ECO:0000313" key="6">
    <source>
        <dbReference type="EMBL" id="GAL36301.1"/>
    </source>
</evidence>
<dbReference type="PANTHER" id="PTHR30093">
    <property type="entry name" value="GENERAL SECRETION PATHWAY PROTEIN G"/>
    <property type="match status" value="1"/>
</dbReference>
<evidence type="ECO:0000256" key="2">
    <source>
        <dbReference type="ARBA" id="ARBA00011156"/>
    </source>
</evidence>
<reference evidence="6 7" key="1">
    <citation type="submission" date="2014-09" db="EMBL/GenBank/DDBJ databases">
        <title>Vibrio maritimus JCM 19240. (C210) whole genome shotgun sequence.</title>
        <authorList>
            <person name="Sawabe T."/>
            <person name="Meirelles P."/>
            <person name="Nakanishi M."/>
            <person name="Sayaka M."/>
            <person name="Hattori M."/>
            <person name="Ohkuma M."/>
        </authorList>
    </citation>
    <scope>NUCLEOTIDE SEQUENCE [LARGE SCALE GENOMIC DNA]</scope>
    <source>
        <strain evidence="6 7">JCM 19240</strain>
    </source>
</reference>
<comment type="caution">
    <text evidence="6">The sequence shown here is derived from an EMBL/GenBank/DDBJ whole genome shotgun (WGS) entry which is preliminary data.</text>
</comment>
<keyword evidence="3" id="KW-0488">Methylation</keyword>
<keyword evidence="5" id="KW-0812">Transmembrane</keyword>
<dbReference type="Gene3D" id="3.30.700.10">
    <property type="entry name" value="Glycoprotein, Type 4 Pilin"/>
    <property type="match status" value="1"/>
</dbReference>
<dbReference type="InterPro" id="IPR001082">
    <property type="entry name" value="Pilin"/>
</dbReference>
<protein>
    <submittedName>
        <fullName evidence="6">Type IV pilin PilA</fullName>
    </submittedName>
</protein>
<dbReference type="AlphaFoldDB" id="A0A090T8P6"/>
<dbReference type="GO" id="GO:0044096">
    <property type="term" value="C:type IV pilus"/>
    <property type="evidence" value="ECO:0007669"/>
    <property type="project" value="TreeGrafter"/>
</dbReference>
<dbReference type="PRINTS" id="PR00813">
    <property type="entry name" value="BCTERIALGSPG"/>
</dbReference>